<dbReference type="Proteomes" id="UP000661163">
    <property type="component" value="Unassembled WGS sequence"/>
</dbReference>
<dbReference type="PANTHER" id="PTHR10381">
    <property type="entry name" value="ATP-DEPENDENT CLP PROTEASE PROTEOLYTIC SUBUNIT"/>
    <property type="match status" value="1"/>
</dbReference>
<dbReference type="SUPFAM" id="SSF52096">
    <property type="entry name" value="ClpP/crotonase"/>
    <property type="match status" value="1"/>
</dbReference>
<evidence type="ECO:0000256" key="1">
    <source>
        <dbReference type="ARBA" id="ARBA00022670"/>
    </source>
</evidence>
<sequence length="691" mass="73698">MSKLIVNGELVLYGPVGFYDFWDDTGFNSNGVIEALGELSGDITVRLNSGGGIAMEGSAIYNALKRHDGKVTIAIDAIAASAASVIAMAGDEIQMPLGTLMMIHEPSGITLGPADEHRRTANVLDTMADVFAKVYADRTGLDANAVREMMRAETWLGPDEAVKAGFATAAIEAEAEPATADATFDYRTYMHAPAQLSALAKDRQAQGLPMVATASAGHKRKEIVMTTKTSQADNQSPAPAPIPAPAPAPAPAPTVEPADKGGDTVMRIYQLCTSAKMTLADANKIVIEAAGDFGKAQTMIINHLADQDPDGGRVTSHNATVTADGRDRFKQGAEKALLRKAGMEGGEVNEFSSMSLREMARHHLRNCGLKDAEMGTAMQMAGMALGMRRFSMMGATHSTSDFVEILGNVANKSMLKGYMEAPETFDVWTSRGTLTDFKPTKRVDLNLFPSLDVVLEGAEYTYGTIGEHGELTQLATYGKMFSITRQAIINDDLSVFSKIPSRMGRAASRTIGNLAYAVLTANPLMSDGVALFDAAHDNVTTGAITTATLDAARAIMARQSDPDGIAKGGLNIRPKFLMVPVELEGKAAQVLASEFEVTTAGTNNTRAPNYIRNMATVVSDARLSADSTAKWYLLADPVQYDTIEVSYLDGNANPTLEQQDGWNVDGVEFKVRIDAAVKALDYRGLLRSTGA</sequence>
<dbReference type="GO" id="GO:0004252">
    <property type="term" value="F:serine-type endopeptidase activity"/>
    <property type="evidence" value="ECO:0007669"/>
    <property type="project" value="TreeGrafter"/>
</dbReference>
<gene>
    <name evidence="5" type="ORF">GR217_34375</name>
</gene>
<comment type="caution">
    <text evidence="5">The sequence shown here is derived from an EMBL/GenBank/DDBJ whole genome shotgun (WGS) entry which is preliminary data.</text>
</comment>
<reference evidence="5 6" key="1">
    <citation type="submission" date="2019-12" db="EMBL/GenBank/DDBJ databases">
        <title>Rhizobium genotypes associated with high levels of biological nitrogen fixation by grain legumes in a temperate-maritime cropping system.</title>
        <authorList>
            <person name="Maluk M."/>
            <person name="Francesc Ferrando Molina F."/>
            <person name="Lopez Del Egido L."/>
            <person name="Lafos M."/>
            <person name="Langarica-Fuentes A."/>
            <person name="Gebre Yohannes G."/>
            <person name="Young M.W."/>
            <person name="Martin P."/>
            <person name="Gantlett R."/>
            <person name="Kenicer G."/>
            <person name="Hawes C."/>
            <person name="Begg G.S."/>
            <person name="Quilliam R.S."/>
            <person name="Squire G.R."/>
            <person name="Poole P.S."/>
            <person name="Young P.W."/>
            <person name="Iannetta P.M."/>
            <person name="James E.K."/>
        </authorList>
    </citation>
    <scope>NUCLEOTIDE SEQUENCE [LARGE SCALE GENOMIC DNA]</scope>
    <source>
        <strain evidence="5 6">JHI985</strain>
    </source>
</reference>
<feature type="compositionally biased region" description="Pro residues" evidence="4">
    <location>
        <begin position="238"/>
        <end position="254"/>
    </location>
</feature>
<name>A0AAE5C697_9HYPH</name>
<dbReference type="Pfam" id="PF25209">
    <property type="entry name" value="Phage_capsid_4"/>
    <property type="match status" value="1"/>
</dbReference>
<organism evidence="5 6">
    <name type="scientific">Rhizobium ruizarguesonis</name>
    <dbReference type="NCBI Taxonomy" id="2081791"/>
    <lineage>
        <taxon>Bacteria</taxon>
        <taxon>Pseudomonadati</taxon>
        <taxon>Pseudomonadota</taxon>
        <taxon>Alphaproteobacteria</taxon>
        <taxon>Hyphomicrobiales</taxon>
        <taxon>Rhizobiaceae</taxon>
        <taxon>Rhizobium/Agrobacterium group</taxon>
        <taxon>Rhizobium</taxon>
    </lineage>
</organism>
<evidence type="ECO:0000256" key="4">
    <source>
        <dbReference type="SAM" id="MobiDB-lite"/>
    </source>
</evidence>
<dbReference type="EMBL" id="WUFC01000046">
    <property type="protein sequence ID" value="NEI52707.1"/>
    <property type="molecule type" value="Genomic_DNA"/>
</dbReference>
<keyword evidence="3" id="KW-0720">Serine protease</keyword>
<dbReference type="GO" id="GO:0006515">
    <property type="term" value="P:protein quality control for misfolded or incompletely synthesized proteins"/>
    <property type="evidence" value="ECO:0007669"/>
    <property type="project" value="TreeGrafter"/>
</dbReference>
<dbReference type="RefSeq" id="WP_164566553.1">
    <property type="nucleotide sequence ID" value="NZ_WUFC01000046.1"/>
</dbReference>
<evidence type="ECO:0000313" key="5">
    <source>
        <dbReference type="EMBL" id="NEI52707.1"/>
    </source>
</evidence>
<dbReference type="Pfam" id="PF00574">
    <property type="entry name" value="CLP_protease"/>
    <property type="match status" value="1"/>
</dbReference>
<dbReference type="GO" id="GO:0051117">
    <property type="term" value="F:ATPase binding"/>
    <property type="evidence" value="ECO:0007669"/>
    <property type="project" value="TreeGrafter"/>
</dbReference>
<proteinExistence type="predicted"/>
<accession>A0AAE5C697</accession>
<dbReference type="InterPro" id="IPR029045">
    <property type="entry name" value="ClpP/crotonase-like_dom_sf"/>
</dbReference>
<dbReference type="GO" id="GO:0009368">
    <property type="term" value="C:endopeptidase Clp complex"/>
    <property type="evidence" value="ECO:0007669"/>
    <property type="project" value="TreeGrafter"/>
</dbReference>
<keyword evidence="1 5" id="KW-0645">Protease</keyword>
<dbReference type="AlphaFoldDB" id="A0AAE5C697"/>
<dbReference type="PANTHER" id="PTHR10381:SF70">
    <property type="entry name" value="ATP-DEPENDENT CLP PROTEASE PROTEOLYTIC SUBUNIT"/>
    <property type="match status" value="1"/>
</dbReference>
<dbReference type="NCBIfam" id="NF045542">
    <property type="entry name" value="Clp_rel_HeadMat"/>
    <property type="match status" value="1"/>
</dbReference>
<evidence type="ECO:0000313" key="6">
    <source>
        <dbReference type="Proteomes" id="UP000661163"/>
    </source>
</evidence>
<feature type="compositionally biased region" description="Polar residues" evidence="4">
    <location>
        <begin position="227"/>
        <end position="236"/>
    </location>
</feature>
<dbReference type="CDD" id="cd07016">
    <property type="entry name" value="S14_ClpP_1"/>
    <property type="match status" value="1"/>
</dbReference>
<dbReference type="InterPro" id="IPR023562">
    <property type="entry name" value="ClpP/TepA"/>
</dbReference>
<feature type="region of interest" description="Disordered" evidence="4">
    <location>
        <begin position="227"/>
        <end position="261"/>
    </location>
</feature>
<protein>
    <submittedName>
        <fullName evidence="5">Clp protease ClpP</fullName>
    </submittedName>
</protein>
<evidence type="ECO:0000256" key="2">
    <source>
        <dbReference type="ARBA" id="ARBA00022801"/>
    </source>
</evidence>
<evidence type="ECO:0000256" key="3">
    <source>
        <dbReference type="ARBA" id="ARBA00022825"/>
    </source>
</evidence>
<keyword evidence="2" id="KW-0378">Hydrolase</keyword>
<dbReference type="Gene3D" id="3.90.226.10">
    <property type="entry name" value="2-enoyl-CoA Hydratase, Chain A, domain 1"/>
    <property type="match status" value="1"/>
</dbReference>
<dbReference type="GO" id="GO:0004176">
    <property type="term" value="F:ATP-dependent peptidase activity"/>
    <property type="evidence" value="ECO:0007669"/>
    <property type="project" value="TreeGrafter"/>
</dbReference>
<dbReference type="NCBIfam" id="NF045540">
    <property type="entry name" value="scaf_prot_MCP1"/>
    <property type="match status" value="1"/>
</dbReference>